<proteinExistence type="predicted"/>
<evidence type="ECO:0000313" key="2">
    <source>
        <dbReference type="EMBL" id="KAK6786457.1"/>
    </source>
</evidence>
<dbReference type="Pfam" id="PF13456">
    <property type="entry name" value="RVT_3"/>
    <property type="match status" value="1"/>
</dbReference>
<dbReference type="InterPro" id="IPR044730">
    <property type="entry name" value="RNase_H-like_dom_plant"/>
</dbReference>
<dbReference type="InterPro" id="IPR002156">
    <property type="entry name" value="RNaseH_domain"/>
</dbReference>
<dbReference type="EMBL" id="JBANQN010000006">
    <property type="protein sequence ID" value="KAK6786457.1"/>
    <property type="molecule type" value="Genomic_DNA"/>
</dbReference>
<sequence length="151" mass="17540">MAICKVKFSKSETISHQLVRYGKILRELLKDHMDAPKFKYYKGKSSYAYCLRDREGNLIFAQADEIPETTNVEAETVAIKEAIYHCTTRGFPRVTIKTDSLLLKNILEGNWEIPWNIRIIMEDTLTLMQYSTVNIEHIYREGNTLADYLAN</sequence>
<evidence type="ECO:0000313" key="3">
    <source>
        <dbReference type="Proteomes" id="UP001371456"/>
    </source>
</evidence>
<dbReference type="AlphaFoldDB" id="A0AAN8TK05"/>
<dbReference type="GO" id="GO:0003676">
    <property type="term" value="F:nucleic acid binding"/>
    <property type="evidence" value="ECO:0007669"/>
    <property type="project" value="InterPro"/>
</dbReference>
<accession>A0AAN8TK05</accession>
<dbReference type="InterPro" id="IPR012337">
    <property type="entry name" value="RNaseH-like_sf"/>
</dbReference>
<gene>
    <name evidence="2" type="ORF">RDI58_014982</name>
</gene>
<reference evidence="2 3" key="1">
    <citation type="submission" date="2024-02" db="EMBL/GenBank/DDBJ databases">
        <title>de novo genome assembly of Solanum bulbocastanum strain 11H21.</title>
        <authorList>
            <person name="Hosaka A.J."/>
        </authorList>
    </citation>
    <scope>NUCLEOTIDE SEQUENCE [LARGE SCALE GENOMIC DNA]</scope>
    <source>
        <tissue evidence="2">Young leaves</tissue>
    </source>
</reference>
<dbReference type="Gene3D" id="3.30.420.10">
    <property type="entry name" value="Ribonuclease H-like superfamily/Ribonuclease H"/>
    <property type="match status" value="1"/>
</dbReference>
<protein>
    <recommendedName>
        <fullName evidence="1">RNase H type-1 domain-containing protein</fullName>
    </recommendedName>
</protein>
<dbReference type="CDD" id="cd06222">
    <property type="entry name" value="RNase_H_like"/>
    <property type="match status" value="1"/>
</dbReference>
<dbReference type="Proteomes" id="UP001371456">
    <property type="component" value="Unassembled WGS sequence"/>
</dbReference>
<dbReference type="PANTHER" id="PTHR47723:SF24">
    <property type="entry name" value="RNASE H TYPE-1 DOMAIN-CONTAINING PROTEIN"/>
    <property type="match status" value="1"/>
</dbReference>
<dbReference type="GO" id="GO:0004523">
    <property type="term" value="F:RNA-DNA hybrid ribonuclease activity"/>
    <property type="evidence" value="ECO:0007669"/>
    <property type="project" value="InterPro"/>
</dbReference>
<comment type="caution">
    <text evidence="2">The sequence shown here is derived from an EMBL/GenBank/DDBJ whole genome shotgun (WGS) entry which is preliminary data.</text>
</comment>
<dbReference type="InterPro" id="IPR053151">
    <property type="entry name" value="RNase_H-like"/>
</dbReference>
<evidence type="ECO:0000259" key="1">
    <source>
        <dbReference type="Pfam" id="PF13456"/>
    </source>
</evidence>
<keyword evidence="3" id="KW-1185">Reference proteome</keyword>
<dbReference type="InterPro" id="IPR036397">
    <property type="entry name" value="RNaseH_sf"/>
</dbReference>
<dbReference type="PANTHER" id="PTHR47723">
    <property type="entry name" value="OS05G0353850 PROTEIN"/>
    <property type="match status" value="1"/>
</dbReference>
<dbReference type="SUPFAM" id="SSF53098">
    <property type="entry name" value="Ribonuclease H-like"/>
    <property type="match status" value="1"/>
</dbReference>
<name>A0AAN8TK05_SOLBU</name>
<feature type="domain" description="RNase H type-1" evidence="1">
    <location>
        <begin position="37"/>
        <end position="151"/>
    </location>
</feature>
<organism evidence="2 3">
    <name type="scientific">Solanum bulbocastanum</name>
    <name type="common">Wild potato</name>
    <dbReference type="NCBI Taxonomy" id="147425"/>
    <lineage>
        <taxon>Eukaryota</taxon>
        <taxon>Viridiplantae</taxon>
        <taxon>Streptophyta</taxon>
        <taxon>Embryophyta</taxon>
        <taxon>Tracheophyta</taxon>
        <taxon>Spermatophyta</taxon>
        <taxon>Magnoliopsida</taxon>
        <taxon>eudicotyledons</taxon>
        <taxon>Gunneridae</taxon>
        <taxon>Pentapetalae</taxon>
        <taxon>asterids</taxon>
        <taxon>lamiids</taxon>
        <taxon>Solanales</taxon>
        <taxon>Solanaceae</taxon>
        <taxon>Solanoideae</taxon>
        <taxon>Solaneae</taxon>
        <taxon>Solanum</taxon>
    </lineage>
</organism>